<dbReference type="EMBL" id="CP040818">
    <property type="protein sequence ID" value="QDL91780.1"/>
    <property type="molecule type" value="Genomic_DNA"/>
</dbReference>
<feature type="binding site" evidence="3">
    <location>
        <position position="81"/>
    </location>
    <ligand>
        <name>Cu cation</name>
        <dbReference type="ChEBI" id="CHEBI:23378"/>
    </ligand>
</feature>
<keyword evidence="3" id="KW-0479">Metal-binding</keyword>
<evidence type="ECO:0000256" key="4">
    <source>
        <dbReference type="PIRSR" id="PIRSR603782-2"/>
    </source>
</evidence>
<dbReference type="Gene3D" id="3.40.30.10">
    <property type="entry name" value="Glutaredoxin"/>
    <property type="match status" value="1"/>
</dbReference>
<feature type="disulfide bond" description="Redox-active" evidence="4">
    <location>
        <begin position="81"/>
        <end position="85"/>
    </location>
</feature>
<protein>
    <submittedName>
        <fullName evidence="5">SCO family protein</fullName>
    </submittedName>
</protein>
<evidence type="ECO:0000256" key="3">
    <source>
        <dbReference type="PIRSR" id="PIRSR603782-1"/>
    </source>
</evidence>
<keyword evidence="2 3" id="KW-0186">Copper</keyword>
<evidence type="ECO:0000256" key="1">
    <source>
        <dbReference type="ARBA" id="ARBA00010996"/>
    </source>
</evidence>
<keyword evidence="6" id="KW-1185">Reference proteome</keyword>
<comment type="similarity">
    <text evidence="1">Belongs to the SCO1/2 family.</text>
</comment>
<dbReference type="InterPro" id="IPR003782">
    <property type="entry name" value="SCO1/SenC"/>
</dbReference>
<feature type="binding site" evidence="3">
    <location>
        <position position="85"/>
    </location>
    <ligand>
        <name>Cu cation</name>
        <dbReference type="ChEBI" id="CHEBI:23378"/>
    </ligand>
</feature>
<dbReference type="PANTHER" id="PTHR12151:SF25">
    <property type="entry name" value="LINALOOL DEHYDRATASE_ISOMERASE DOMAIN-CONTAINING PROTEIN"/>
    <property type="match status" value="1"/>
</dbReference>
<dbReference type="Proteomes" id="UP000305888">
    <property type="component" value="Chromosome"/>
</dbReference>
<name>A0A5B8FX63_9RHOB</name>
<gene>
    <name evidence="5" type="ORF">FDP22_08310</name>
</gene>
<dbReference type="GO" id="GO:0046872">
    <property type="term" value="F:metal ion binding"/>
    <property type="evidence" value="ECO:0007669"/>
    <property type="project" value="UniProtKB-KW"/>
</dbReference>
<keyword evidence="4" id="KW-1015">Disulfide bond</keyword>
<dbReference type="InterPro" id="IPR036249">
    <property type="entry name" value="Thioredoxin-like_sf"/>
</dbReference>
<dbReference type="FunFam" id="3.40.30.10:FF:000013">
    <property type="entry name" value="Blast:Protein SCO1 homolog, mitochondrial"/>
    <property type="match status" value="1"/>
</dbReference>
<proteinExistence type="inferred from homology"/>
<dbReference type="Pfam" id="PF02630">
    <property type="entry name" value="SCO1-SenC"/>
    <property type="match status" value="1"/>
</dbReference>
<dbReference type="AlphaFoldDB" id="A0A5B8FX63"/>
<organism evidence="5 6">
    <name type="scientific">Paroceanicella profunda</name>
    <dbReference type="NCBI Taxonomy" id="2579971"/>
    <lineage>
        <taxon>Bacteria</taxon>
        <taxon>Pseudomonadati</taxon>
        <taxon>Pseudomonadota</taxon>
        <taxon>Alphaproteobacteria</taxon>
        <taxon>Rhodobacterales</taxon>
        <taxon>Paracoccaceae</taxon>
        <taxon>Paroceanicella</taxon>
    </lineage>
</organism>
<reference evidence="5 6" key="1">
    <citation type="submission" date="2019-06" db="EMBL/GenBank/DDBJ databases">
        <title>Genome sequence of Rhodobacteraceae bacterium D4M1.</title>
        <authorList>
            <person name="Cao J."/>
        </authorList>
    </citation>
    <scope>NUCLEOTIDE SEQUENCE [LARGE SCALE GENOMIC DNA]</scope>
    <source>
        <strain evidence="5 6">D4M1</strain>
    </source>
</reference>
<evidence type="ECO:0000313" key="5">
    <source>
        <dbReference type="EMBL" id="QDL91780.1"/>
    </source>
</evidence>
<dbReference type="KEGG" id="ppru:FDP22_08310"/>
<dbReference type="SUPFAM" id="SSF52833">
    <property type="entry name" value="Thioredoxin-like"/>
    <property type="match status" value="1"/>
</dbReference>
<feature type="binding site" evidence="3">
    <location>
        <position position="168"/>
    </location>
    <ligand>
        <name>Cu cation</name>
        <dbReference type="ChEBI" id="CHEBI:23378"/>
    </ligand>
</feature>
<accession>A0A5B8FX63</accession>
<evidence type="ECO:0000313" key="6">
    <source>
        <dbReference type="Proteomes" id="UP000305888"/>
    </source>
</evidence>
<dbReference type="RefSeq" id="WP_138572168.1">
    <property type="nucleotide sequence ID" value="NZ_CP040818.1"/>
</dbReference>
<dbReference type="OrthoDB" id="9790194at2"/>
<evidence type="ECO:0000256" key="2">
    <source>
        <dbReference type="ARBA" id="ARBA00023008"/>
    </source>
</evidence>
<sequence length="206" mass="21638">MQKASAILAATVTVLALGTGVWFAVGPGGGDERFAGCGTASVAGGKPLGGDFTLTAPDGSRMSRAEVIDRPALVYFGYTFCPDICPADAARNAAAVSLLAERGLDVRSVFVTIDPERDTPEQLGEFAEYFGVPMTALTGSPEELAQVRKDYLVYAAKAGEDDFYLMDHSTFTYLELPGEGVLDILRHEASPEEVADKVACYAAAAG</sequence>
<dbReference type="PANTHER" id="PTHR12151">
    <property type="entry name" value="ELECTRON TRANSPORT PROTIN SCO1/SENC FAMILY MEMBER"/>
    <property type="match status" value="1"/>
</dbReference>
<dbReference type="CDD" id="cd02968">
    <property type="entry name" value="SCO"/>
    <property type="match status" value="1"/>
</dbReference>